<accession>F9DUA0</accession>
<proteinExistence type="predicted"/>
<evidence type="ECO:0000313" key="1">
    <source>
        <dbReference type="EMBL" id="EGQ24698.1"/>
    </source>
</evidence>
<dbReference type="Proteomes" id="UP000005316">
    <property type="component" value="Unassembled WGS sequence"/>
</dbReference>
<organism evidence="1 2">
    <name type="scientific">Sporosarcina newyorkensis 2681</name>
    <dbReference type="NCBI Taxonomy" id="1027292"/>
    <lineage>
        <taxon>Bacteria</taxon>
        <taxon>Bacillati</taxon>
        <taxon>Bacillota</taxon>
        <taxon>Bacilli</taxon>
        <taxon>Bacillales</taxon>
        <taxon>Caryophanaceae</taxon>
        <taxon>Sporosarcina</taxon>
    </lineage>
</organism>
<dbReference type="AlphaFoldDB" id="F9DUA0"/>
<dbReference type="EMBL" id="AFPZ01000071">
    <property type="protein sequence ID" value="EGQ24698.1"/>
    <property type="molecule type" value="Genomic_DNA"/>
</dbReference>
<dbReference type="HOGENOM" id="CLU_3239842_0_0_9"/>
<gene>
    <name evidence="1" type="ORF">HMPREF9372_2381</name>
</gene>
<name>F9DUA0_9BACL</name>
<protein>
    <submittedName>
        <fullName evidence="1">Uncharacterized protein</fullName>
    </submittedName>
</protein>
<sequence length="43" mass="5058">MTSKKQKENEFRQELIFDFTIFYPNISMPLSFPIHTKGHTAAI</sequence>
<evidence type="ECO:0000313" key="2">
    <source>
        <dbReference type="Proteomes" id="UP000005316"/>
    </source>
</evidence>
<comment type="caution">
    <text evidence="1">The sequence shown here is derived from an EMBL/GenBank/DDBJ whole genome shotgun (WGS) entry which is preliminary data.</text>
</comment>
<reference evidence="1 2" key="1">
    <citation type="submission" date="2011-04" db="EMBL/GenBank/DDBJ databases">
        <authorList>
            <person name="Muzny D."/>
            <person name="Qin X."/>
            <person name="Deng J."/>
            <person name="Jiang H."/>
            <person name="Liu Y."/>
            <person name="Qu J."/>
            <person name="Song X.-Z."/>
            <person name="Zhang L."/>
            <person name="Thornton R."/>
            <person name="Coyle M."/>
            <person name="Francisco L."/>
            <person name="Jackson L."/>
            <person name="Javaid M."/>
            <person name="Korchina V."/>
            <person name="Kovar C."/>
            <person name="Mata R."/>
            <person name="Mathew T."/>
            <person name="Ngo R."/>
            <person name="Nguyen L."/>
            <person name="Nguyen N."/>
            <person name="Okwuonu G."/>
            <person name="Ongeri F."/>
            <person name="Pham C."/>
            <person name="Simmons D."/>
            <person name="Wilczek-Boney K."/>
            <person name="Hale W."/>
            <person name="Jakkamsetti A."/>
            <person name="Pham P."/>
            <person name="Ruth R."/>
            <person name="San Lucas F."/>
            <person name="Warren J."/>
            <person name="Zhang J."/>
            <person name="Zhao Z."/>
            <person name="Zhou C."/>
            <person name="Zhu D."/>
            <person name="Lee S."/>
            <person name="Bess C."/>
            <person name="Blankenburg K."/>
            <person name="Forbes L."/>
            <person name="Fu Q."/>
            <person name="Gubbala S."/>
            <person name="Hirani K."/>
            <person name="Jayaseelan J.C."/>
            <person name="Lara F."/>
            <person name="Munidasa M."/>
            <person name="Palculict T."/>
            <person name="Patil S."/>
            <person name="Pu L.-L."/>
            <person name="Saada N."/>
            <person name="Tang L."/>
            <person name="Weissenberger G."/>
            <person name="Zhu Y."/>
            <person name="Hemphill L."/>
            <person name="Shang Y."/>
            <person name="Youmans B."/>
            <person name="Ayvaz T."/>
            <person name="Ross M."/>
            <person name="Santibanez J."/>
            <person name="Aqrawi P."/>
            <person name="Gross S."/>
            <person name="Joshi V."/>
            <person name="Fowler G."/>
            <person name="Nazareth L."/>
            <person name="Reid J."/>
            <person name="Worley K."/>
            <person name="Petrosino J."/>
            <person name="Highlander S."/>
            <person name="Gibbs R."/>
        </authorList>
    </citation>
    <scope>NUCLEOTIDE SEQUENCE [LARGE SCALE GENOMIC DNA]</scope>
    <source>
        <strain evidence="1 2">2681</strain>
    </source>
</reference>